<name>A0A8S5V7T1_9CAUD</name>
<evidence type="ECO:0000256" key="1">
    <source>
        <dbReference type="SAM" id="Phobius"/>
    </source>
</evidence>
<protein>
    <submittedName>
        <fullName evidence="2">Uncharacterized protein</fullName>
    </submittedName>
</protein>
<proteinExistence type="predicted"/>
<reference evidence="2" key="1">
    <citation type="journal article" date="2021" name="Proc. Natl. Acad. Sci. U.S.A.">
        <title>A Catalog of Tens of Thousands of Viruses from Human Metagenomes Reveals Hidden Associations with Chronic Diseases.</title>
        <authorList>
            <person name="Tisza M.J."/>
            <person name="Buck C.B."/>
        </authorList>
    </citation>
    <scope>NUCLEOTIDE SEQUENCE</scope>
    <source>
        <strain evidence="2">CtCpP1</strain>
    </source>
</reference>
<keyword evidence="1" id="KW-0812">Transmembrane</keyword>
<keyword evidence="1" id="KW-0472">Membrane</keyword>
<feature type="transmembrane region" description="Helical" evidence="1">
    <location>
        <begin position="23"/>
        <end position="44"/>
    </location>
</feature>
<keyword evidence="1" id="KW-1133">Transmembrane helix</keyword>
<organism evidence="2">
    <name type="scientific">Myoviridae sp. ctCpP1</name>
    <dbReference type="NCBI Taxonomy" id="2825054"/>
    <lineage>
        <taxon>Viruses</taxon>
        <taxon>Duplodnaviria</taxon>
        <taxon>Heunggongvirae</taxon>
        <taxon>Uroviricota</taxon>
        <taxon>Caudoviricetes</taxon>
    </lineage>
</organism>
<sequence length="63" mass="7119">MVKCIVGCFGMLWGMDRESVEDIVLILLTSFLIGIMVVGGYILITEIPAFARFLFTVWYVLTI</sequence>
<evidence type="ECO:0000313" key="2">
    <source>
        <dbReference type="EMBL" id="DAG02691.1"/>
    </source>
</evidence>
<dbReference type="EMBL" id="BK016213">
    <property type="protein sequence ID" value="DAG02691.1"/>
    <property type="molecule type" value="Genomic_DNA"/>
</dbReference>
<accession>A0A8S5V7T1</accession>